<gene>
    <name evidence="7" type="ORF">CLUMA_CG015429</name>
</gene>
<dbReference type="PANTHER" id="PTHR46591:SF1">
    <property type="entry name" value="ZINC FINGER FYVE DOMAIN-CONTAINING PROTEIN 26"/>
    <property type="match status" value="1"/>
</dbReference>
<dbReference type="GO" id="GO:0005813">
    <property type="term" value="C:centrosome"/>
    <property type="evidence" value="ECO:0007669"/>
    <property type="project" value="TreeGrafter"/>
</dbReference>
<evidence type="ECO:0000313" key="7">
    <source>
        <dbReference type="EMBL" id="CRL02453.1"/>
    </source>
</evidence>
<dbReference type="InterPro" id="IPR013083">
    <property type="entry name" value="Znf_RING/FYVE/PHD"/>
</dbReference>
<dbReference type="GO" id="GO:0032465">
    <property type="term" value="P:regulation of cytokinesis"/>
    <property type="evidence" value="ECO:0007669"/>
    <property type="project" value="TreeGrafter"/>
</dbReference>
<dbReference type="OrthoDB" id="1936617at2759"/>
<dbReference type="GO" id="GO:0032266">
    <property type="term" value="F:phosphatidylinositol-3-phosphate binding"/>
    <property type="evidence" value="ECO:0007669"/>
    <property type="project" value="InterPro"/>
</dbReference>
<dbReference type="GO" id="GO:0005765">
    <property type="term" value="C:lysosomal membrane"/>
    <property type="evidence" value="ECO:0007669"/>
    <property type="project" value="TreeGrafter"/>
</dbReference>
<evidence type="ECO:0000256" key="2">
    <source>
        <dbReference type="ARBA" id="ARBA00022771"/>
    </source>
</evidence>
<keyword evidence="8" id="KW-1185">Reference proteome</keyword>
<organism evidence="7 8">
    <name type="scientific">Clunio marinus</name>
    <dbReference type="NCBI Taxonomy" id="568069"/>
    <lineage>
        <taxon>Eukaryota</taxon>
        <taxon>Metazoa</taxon>
        <taxon>Ecdysozoa</taxon>
        <taxon>Arthropoda</taxon>
        <taxon>Hexapoda</taxon>
        <taxon>Insecta</taxon>
        <taxon>Pterygota</taxon>
        <taxon>Neoptera</taxon>
        <taxon>Endopterygota</taxon>
        <taxon>Diptera</taxon>
        <taxon>Nematocera</taxon>
        <taxon>Chironomoidea</taxon>
        <taxon>Chironomidae</taxon>
        <taxon>Clunio</taxon>
    </lineage>
</organism>
<accession>A0A1J1IQE5</accession>
<dbReference type="InterPro" id="IPR017455">
    <property type="entry name" value="Znf_FYVE-rel"/>
</dbReference>
<dbReference type="EMBL" id="CVRI01000057">
    <property type="protein sequence ID" value="CRL02453.1"/>
    <property type="molecule type" value="Genomic_DNA"/>
</dbReference>
<dbReference type="InterPro" id="IPR011011">
    <property type="entry name" value="Znf_FYVE_PHD"/>
</dbReference>
<keyword evidence="1" id="KW-0479">Metal-binding</keyword>
<sequence>MDEFFEYWELIHEKEKYEKAGKEIVKYKRNISDVDISSRDLPKCVFEFFEHHLIHQPYPTWEILYHIIDIGKPEKNRLLEELVVNVLSTLINIIIEHPDEVDKHDKLYNLLSNIYVSEWCINQIRDLIIPRLFDLKENRGILNNVLYLALLSRPVHILLTHYMDYERRQTIEKCCIKSLFLSTCYEKIHWIDALLDIENDKMISSSLDHKSNDLTQEVIDSHLNDIRSLLRTINDGKILFQLMQNVFTLIFLRFEHVRKTKRKSKNSELNSDSVSNNINSQTTDVSDTTAAEMQLQNGFVCLKLSLSAILNSMRMFLMGLDKMEVYQTCSDQLKKKFAAMLVDVDNALWRLRLIDRVGKRMGKSYPKIKEWLRFYDEKVVNNNNSLDITSDDEKSPKKKMKSQRRKLKKRPKITIVTDENDEASDDPVEYQLTTSEVSKTENSEIRSRFSDLHRKVRSIISKMLMSPESLLSICVLENDHENVQEIIQSYNLTDSEICHEINFMRNFNECKANLHEIVTRYKEFLQRQEKNTEKLTKVEEIRQIAESGFEKAKFLNSMEKFTTNNHLMYSENDEKLLEKVSTQHPCLKVYQSYRINVLPLIDFMISLPCPFELNYNIFKHIMKQWNLEQFKDDNFGFNKFLKNLMDILTIYRNHNIDKTIEELFNDEVFTLSSPTKLKKQLKNRKNVLKFMEMNVERLNNEADIVNVSEKFKNFDCDVDFIGRIASYVRNVKDLMKLQTNKLFTFNELMFLNLDEVVGKLVFNQQCSPEQVENFAYNVNINLVHSMAVTAVGEFQSPIDDGELLYSFLLNETDSSNFIEVAEMSNQSYYDLNNLDILYYIKKEGSFMVAYLMKMIKNVDYKTLRYDEKNFFERLAKIENAEMLKSLFGNSKIVTALNSDHIKLKLLMTKIQKTKDLNEKLKILCSISERQWNRCFVEFNKLKDFYIEMIILNSSNESKREKFKKLEEIESVKKFSEILLKCIGDIDSDEYAEKLLRRSLNPKNSSVLDDSTITELRRWMKKLKIYRKISKIFEEYEPESEVCWSKVKQTADEKPEILINYLLNVNINLSACLEFLHIHPLRYQNDDITKMWVETLNNRKLTDQHETLFKIIETFPKKQVIDFFYFSLNFINHLPSMVRIINFLQSSIDDEVSLINQIRFQKFTISTRIIECLGDNKNGLWRLASRPLIILEQFLMNSKIEALRKVIRELRKLLQNQPSCETCELTSRNMYQVGESLVYDFNAYHDEIFISNECIDLLLKLYTAKALDFQIVDVHSVPPSTEVSSVDSSFGMFQMPKNIPSRDQWIQDSVTSHCMCCKRQKFSLLTRRHHCRRCGRVVCANCSQNRLQFPEVYNELIVRVCIECYQQIDIEKKKKRIEVDLSSADGKIEWKLTGDISADQLIRDDFNFEFSPNVGLCISIINLHSSNDELAQFLLFHCHRLEILLRPIHGGKVNEEIDMSLVAKMLKCLAFAAKIHGA</sequence>
<evidence type="ECO:0000256" key="5">
    <source>
        <dbReference type="SAM" id="MobiDB-lite"/>
    </source>
</evidence>
<evidence type="ECO:0000256" key="3">
    <source>
        <dbReference type="ARBA" id="ARBA00022833"/>
    </source>
</evidence>
<dbReference type="SUPFAM" id="SSF57903">
    <property type="entry name" value="FYVE/PHD zinc finger"/>
    <property type="match status" value="1"/>
</dbReference>
<protein>
    <submittedName>
        <fullName evidence="7">CLUMA_CG015429, isoform A</fullName>
    </submittedName>
</protein>
<evidence type="ECO:0000256" key="4">
    <source>
        <dbReference type="PROSITE-ProRule" id="PRU00091"/>
    </source>
</evidence>
<dbReference type="Gene3D" id="3.30.40.10">
    <property type="entry name" value="Zinc/RING finger domain, C3HC4 (zinc finger)"/>
    <property type="match status" value="1"/>
</dbReference>
<evidence type="ECO:0000313" key="8">
    <source>
        <dbReference type="Proteomes" id="UP000183832"/>
    </source>
</evidence>
<dbReference type="Pfam" id="PF01363">
    <property type="entry name" value="FYVE"/>
    <property type="match status" value="1"/>
</dbReference>
<keyword evidence="3" id="KW-0862">Zinc</keyword>
<evidence type="ECO:0000259" key="6">
    <source>
        <dbReference type="PROSITE" id="PS50178"/>
    </source>
</evidence>
<feature type="domain" description="FYVE-type" evidence="6">
    <location>
        <begin position="1307"/>
        <end position="1368"/>
    </location>
</feature>
<dbReference type="Proteomes" id="UP000183832">
    <property type="component" value="Unassembled WGS sequence"/>
</dbReference>
<keyword evidence="2 4" id="KW-0863">Zinc-finger</keyword>
<evidence type="ECO:0000256" key="1">
    <source>
        <dbReference type="ARBA" id="ARBA00022723"/>
    </source>
</evidence>
<dbReference type="InterPro" id="IPR000306">
    <property type="entry name" value="Znf_FYVE"/>
</dbReference>
<dbReference type="PROSITE" id="PS50178">
    <property type="entry name" value="ZF_FYVE"/>
    <property type="match status" value="1"/>
</dbReference>
<reference evidence="7 8" key="1">
    <citation type="submission" date="2015-04" db="EMBL/GenBank/DDBJ databases">
        <authorList>
            <person name="Syromyatnikov M.Y."/>
            <person name="Popov V.N."/>
        </authorList>
    </citation>
    <scope>NUCLEOTIDE SEQUENCE [LARGE SCALE GENOMIC DNA]</scope>
</reference>
<feature type="compositionally biased region" description="Basic residues" evidence="5">
    <location>
        <begin position="396"/>
        <end position="412"/>
    </location>
</feature>
<dbReference type="GO" id="GO:0008270">
    <property type="term" value="F:zinc ion binding"/>
    <property type="evidence" value="ECO:0007669"/>
    <property type="project" value="UniProtKB-KW"/>
</dbReference>
<dbReference type="GO" id="GO:0000281">
    <property type="term" value="P:mitotic cytokinesis"/>
    <property type="evidence" value="ECO:0007669"/>
    <property type="project" value="InterPro"/>
</dbReference>
<dbReference type="InterPro" id="IPR028730">
    <property type="entry name" value="ZFYVE26"/>
</dbReference>
<dbReference type="GO" id="GO:0030496">
    <property type="term" value="C:midbody"/>
    <property type="evidence" value="ECO:0007669"/>
    <property type="project" value="TreeGrafter"/>
</dbReference>
<dbReference type="SMART" id="SM00064">
    <property type="entry name" value="FYVE"/>
    <property type="match status" value="1"/>
</dbReference>
<name>A0A1J1IQE5_9DIPT</name>
<dbReference type="PANTHER" id="PTHR46591">
    <property type="entry name" value="ZINC FINGER FYVE DOMAIN-CONTAINING PROTEIN 26"/>
    <property type="match status" value="1"/>
</dbReference>
<dbReference type="GO" id="GO:0000724">
    <property type="term" value="P:double-strand break repair via homologous recombination"/>
    <property type="evidence" value="ECO:0007669"/>
    <property type="project" value="InterPro"/>
</dbReference>
<proteinExistence type="predicted"/>
<feature type="region of interest" description="Disordered" evidence="5">
    <location>
        <begin position="385"/>
        <end position="412"/>
    </location>
</feature>